<comment type="caution">
    <text evidence="9">The sequence shown here is derived from an EMBL/GenBank/DDBJ whole genome shotgun (WGS) entry which is preliminary data.</text>
</comment>
<feature type="domain" description="Major facilitator superfamily (MFS) profile" evidence="8">
    <location>
        <begin position="54"/>
        <end position="464"/>
    </location>
</feature>
<evidence type="ECO:0000256" key="5">
    <source>
        <dbReference type="ARBA" id="ARBA00023136"/>
    </source>
</evidence>
<accession>A0A3M2SR86</accession>
<evidence type="ECO:0000256" key="6">
    <source>
        <dbReference type="ARBA" id="ARBA00023180"/>
    </source>
</evidence>
<feature type="transmembrane region" description="Helical" evidence="7">
    <location>
        <begin position="404"/>
        <end position="423"/>
    </location>
</feature>
<name>A0A3M2SR86_9HYPO</name>
<organism evidence="9 10">
    <name type="scientific">Fusarium kuroshium</name>
    <dbReference type="NCBI Taxonomy" id="2010991"/>
    <lineage>
        <taxon>Eukaryota</taxon>
        <taxon>Fungi</taxon>
        <taxon>Dikarya</taxon>
        <taxon>Ascomycota</taxon>
        <taxon>Pezizomycotina</taxon>
        <taxon>Sordariomycetes</taxon>
        <taxon>Hypocreomycetidae</taxon>
        <taxon>Hypocreales</taxon>
        <taxon>Nectriaceae</taxon>
        <taxon>Fusarium</taxon>
        <taxon>Fusarium solani species complex</taxon>
    </lineage>
</organism>
<feature type="transmembrane region" description="Helical" evidence="7">
    <location>
        <begin position="345"/>
        <end position="365"/>
    </location>
</feature>
<dbReference type="FunFam" id="1.20.1250.20:FF:000013">
    <property type="entry name" value="MFS general substrate transporter"/>
    <property type="match status" value="1"/>
</dbReference>
<keyword evidence="2" id="KW-0813">Transport</keyword>
<dbReference type="AlphaFoldDB" id="A0A3M2SR86"/>
<feature type="transmembrane region" description="Helical" evidence="7">
    <location>
        <begin position="212"/>
        <end position="232"/>
    </location>
</feature>
<feature type="transmembrane region" description="Helical" evidence="7">
    <location>
        <begin position="435"/>
        <end position="457"/>
    </location>
</feature>
<dbReference type="InterPro" id="IPR011701">
    <property type="entry name" value="MFS"/>
</dbReference>
<dbReference type="OrthoDB" id="2985014at2759"/>
<dbReference type="Gene3D" id="1.20.1250.20">
    <property type="entry name" value="MFS general substrate transporter like domains"/>
    <property type="match status" value="2"/>
</dbReference>
<feature type="transmembrane region" description="Helical" evidence="7">
    <location>
        <begin position="179"/>
        <end position="200"/>
    </location>
</feature>
<proteinExistence type="predicted"/>
<dbReference type="InterPro" id="IPR036259">
    <property type="entry name" value="MFS_trans_sf"/>
</dbReference>
<keyword evidence="3 7" id="KW-0812">Transmembrane</keyword>
<feature type="transmembrane region" description="Helical" evidence="7">
    <location>
        <begin position="371"/>
        <end position="392"/>
    </location>
</feature>
<dbReference type="Pfam" id="PF07690">
    <property type="entry name" value="MFS_1"/>
    <property type="match status" value="1"/>
</dbReference>
<evidence type="ECO:0000256" key="3">
    <source>
        <dbReference type="ARBA" id="ARBA00022692"/>
    </source>
</evidence>
<feature type="transmembrane region" description="Helical" evidence="7">
    <location>
        <begin position="91"/>
        <end position="112"/>
    </location>
</feature>
<dbReference type="EMBL" id="NKUJ01000003">
    <property type="protein sequence ID" value="RMJ19976.1"/>
    <property type="molecule type" value="Genomic_DNA"/>
</dbReference>
<sequence length="494" mass="55032">MHQPNTVPHTEADLAKSDMGANHLEDGLEKGESEELSWTPEEERIAVRKLDWCLIPLLGFLYLVSYIDRGNIGNAYTAGMGESWGITSGQYSWIVTSYYIGYILFHWLILLWKFVPLRLWTAMMAFGWGSMSMIQAGTSNFAGMIALRFLIGAFEAGFVPAVALYMTFFYHRSEMGLRYGLFISFSPLANCFASALAYGIVHAKSAIENWQLLFIIEGIPTLFLAILAYFYLPSSPSTCRFLDARQNQIIGARAIKGRGQDQQGKLNLRQVFAAFYDYKNYLQAMIIFCLNTAFGSLPAYLPTILTSMGYTSLRAQGLSACPYLSAYFVCVLASFFSDRVRTRGIFVIIFSAVGAVGYILLATIQTTGIRYFATFLVCAGVFPAVALTFTWVTDNQGSSSKRGAGLTIFGMVGQCGPILGARIFPKSQGPYYEKGMWICCGVLLFASFVAIILSLSLRWQNRQRDQKHGKSDIDHIPEDIADIGDAHPMYRYVL</sequence>
<feature type="transmembrane region" description="Helical" evidence="7">
    <location>
        <begin position="144"/>
        <end position="167"/>
    </location>
</feature>
<keyword evidence="10" id="KW-1185">Reference proteome</keyword>
<comment type="subcellular location">
    <subcellularLocation>
        <location evidence="1">Membrane</location>
        <topology evidence="1">Multi-pass membrane protein</topology>
    </subcellularLocation>
</comment>
<evidence type="ECO:0000256" key="2">
    <source>
        <dbReference type="ARBA" id="ARBA00022448"/>
    </source>
</evidence>
<evidence type="ECO:0000256" key="7">
    <source>
        <dbReference type="SAM" id="Phobius"/>
    </source>
</evidence>
<dbReference type="GO" id="GO:0022857">
    <property type="term" value="F:transmembrane transporter activity"/>
    <property type="evidence" value="ECO:0007669"/>
    <property type="project" value="InterPro"/>
</dbReference>
<feature type="transmembrane region" description="Helical" evidence="7">
    <location>
        <begin position="119"/>
        <end position="138"/>
    </location>
</feature>
<evidence type="ECO:0000256" key="4">
    <source>
        <dbReference type="ARBA" id="ARBA00022989"/>
    </source>
</evidence>
<feature type="transmembrane region" description="Helical" evidence="7">
    <location>
        <begin position="50"/>
        <end position="67"/>
    </location>
</feature>
<evidence type="ECO:0000313" key="9">
    <source>
        <dbReference type="EMBL" id="RMJ19976.1"/>
    </source>
</evidence>
<dbReference type="PROSITE" id="PS50850">
    <property type="entry name" value="MFS"/>
    <property type="match status" value="1"/>
</dbReference>
<keyword evidence="6" id="KW-0325">Glycoprotein</keyword>
<dbReference type="Proteomes" id="UP000277212">
    <property type="component" value="Unassembled WGS sequence"/>
</dbReference>
<dbReference type="PANTHER" id="PTHR43791">
    <property type="entry name" value="PERMEASE-RELATED"/>
    <property type="match status" value="1"/>
</dbReference>
<evidence type="ECO:0000256" key="1">
    <source>
        <dbReference type="ARBA" id="ARBA00004141"/>
    </source>
</evidence>
<dbReference type="GO" id="GO:0016020">
    <property type="term" value="C:membrane"/>
    <property type="evidence" value="ECO:0007669"/>
    <property type="project" value="UniProtKB-SubCell"/>
</dbReference>
<reference evidence="9 10" key="1">
    <citation type="submission" date="2017-06" db="EMBL/GenBank/DDBJ databases">
        <title>Comparative genomic analysis of Ambrosia Fusariam Clade fungi.</title>
        <authorList>
            <person name="Stajich J.E."/>
            <person name="Carrillo J."/>
            <person name="Kijimoto T."/>
            <person name="Eskalen A."/>
            <person name="O'Donnell K."/>
            <person name="Kasson M."/>
        </authorList>
    </citation>
    <scope>NUCLEOTIDE SEQUENCE [LARGE SCALE GENOMIC DNA]</scope>
    <source>
        <strain evidence="9">UCR3666</strain>
    </source>
</reference>
<feature type="transmembrane region" description="Helical" evidence="7">
    <location>
        <begin position="313"/>
        <end position="333"/>
    </location>
</feature>
<dbReference type="SUPFAM" id="SSF103473">
    <property type="entry name" value="MFS general substrate transporter"/>
    <property type="match status" value="1"/>
</dbReference>
<feature type="transmembrane region" description="Helical" evidence="7">
    <location>
        <begin position="281"/>
        <end position="301"/>
    </location>
</feature>
<dbReference type="FunFam" id="1.20.1250.20:FF:000018">
    <property type="entry name" value="MFS transporter permease"/>
    <property type="match status" value="1"/>
</dbReference>
<keyword evidence="4 7" id="KW-1133">Transmembrane helix</keyword>
<keyword evidence="5 7" id="KW-0472">Membrane</keyword>
<evidence type="ECO:0000259" key="8">
    <source>
        <dbReference type="PROSITE" id="PS50850"/>
    </source>
</evidence>
<protein>
    <recommendedName>
        <fullName evidence="8">Major facilitator superfamily (MFS) profile domain-containing protein</fullName>
    </recommendedName>
</protein>
<dbReference type="InterPro" id="IPR020846">
    <property type="entry name" value="MFS_dom"/>
</dbReference>
<gene>
    <name evidence="9" type="ORF">CDV36_000414</name>
</gene>
<evidence type="ECO:0000313" key="10">
    <source>
        <dbReference type="Proteomes" id="UP000277212"/>
    </source>
</evidence>
<dbReference type="PANTHER" id="PTHR43791:SF36">
    <property type="entry name" value="TRANSPORTER, PUTATIVE (AFU_ORTHOLOGUE AFUA_6G08340)-RELATED"/>
    <property type="match status" value="1"/>
</dbReference>